<sequence length="70" mass="7590">MTERDDDGPTDVTLLAVRTVEPGYEPDFREWFGRVTSAASTFPGHLGGLFGPPTAAGLWVPPSRPYSRSP</sequence>
<evidence type="ECO:0000313" key="2">
    <source>
        <dbReference type="Proteomes" id="UP001204746"/>
    </source>
</evidence>
<protein>
    <recommendedName>
        <fullName evidence="3">Antibiotic biosynthesis monooxygenase</fullName>
    </recommendedName>
</protein>
<dbReference type="RefSeq" id="WP_256647976.1">
    <property type="nucleotide sequence ID" value="NZ_JANIAA010000001.1"/>
</dbReference>
<reference evidence="1 2" key="1">
    <citation type="submission" date="2022-07" db="EMBL/GenBank/DDBJ databases">
        <authorList>
            <person name="Phongsopitanun W."/>
            <person name="Tanasupawat S."/>
        </authorList>
    </citation>
    <scope>NUCLEOTIDE SEQUENCE [LARGE SCALE GENOMIC DNA]</scope>
    <source>
        <strain evidence="1 2">RCU-064</strain>
    </source>
</reference>
<organism evidence="1 2">
    <name type="scientific">Streptomyces rugosispiralis</name>
    <dbReference type="NCBI Taxonomy" id="2967341"/>
    <lineage>
        <taxon>Bacteria</taxon>
        <taxon>Bacillati</taxon>
        <taxon>Actinomycetota</taxon>
        <taxon>Actinomycetes</taxon>
        <taxon>Kitasatosporales</taxon>
        <taxon>Streptomycetaceae</taxon>
        <taxon>Streptomyces</taxon>
    </lineage>
</organism>
<comment type="caution">
    <text evidence="1">The sequence shown here is derived from an EMBL/GenBank/DDBJ whole genome shotgun (WGS) entry which is preliminary data.</text>
</comment>
<keyword evidence="2" id="KW-1185">Reference proteome</keyword>
<evidence type="ECO:0000313" key="1">
    <source>
        <dbReference type="EMBL" id="MCQ8186773.1"/>
    </source>
</evidence>
<evidence type="ECO:0008006" key="3">
    <source>
        <dbReference type="Google" id="ProtNLM"/>
    </source>
</evidence>
<gene>
    <name evidence="1" type="ORF">NP777_00595</name>
</gene>
<dbReference type="Proteomes" id="UP001204746">
    <property type="component" value="Unassembled WGS sequence"/>
</dbReference>
<proteinExistence type="predicted"/>
<dbReference type="SUPFAM" id="SSF54909">
    <property type="entry name" value="Dimeric alpha+beta barrel"/>
    <property type="match status" value="1"/>
</dbReference>
<name>A0ABT1UNR5_9ACTN</name>
<dbReference type="EMBL" id="JANIAA010000001">
    <property type="protein sequence ID" value="MCQ8186773.1"/>
    <property type="molecule type" value="Genomic_DNA"/>
</dbReference>
<accession>A0ABT1UNR5</accession>
<dbReference type="InterPro" id="IPR011008">
    <property type="entry name" value="Dimeric_a/b-barrel"/>
</dbReference>